<evidence type="ECO:0000313" key="2">
    <source>
        <dbReference type="Proteomes" id="UP000264006"/>
    </source>
</evidence>
<dbReference type="CDD" id="cd04301">
    <property type="entry name" value="NAT_SF"/>
    <property type="match status" value="1"/>
</dbReference>
<geneLocation type="plasmid" evidence="2">
    <name>pedy32-46i</name>
</geneLocation>
<organism evidence="1 2">
    <name type="scientific">Euzebya pacifica</name>
    <dbReference type="NCBI Taxonomy" id="1608957"/>
    <lineage>
        <taxon>Bacteria</taxon>
        <taxon>Bacillati</taxon>
        <taxon>Actinomycetota</taxon>
        <taxon>Nitriliruptoria</taxon>
        <taxon>Euzebyales</taxon>
    </lineage>
</organism>
<dbReference type="RefSeq" id="WP_216826639.1">
    <property type="nucleotide sequence ID" value="NZ_CP031166.1"/>
</dbReference>
<evidence type="ECO:0000313" key="1">
    <source>
        <dbReference type="EMBL" id="AXV09913.1"/>
    </source>
</evidence>
<gene>
    <name evidence="1" type="ORF">DVS28_b0143</name>
</gene>
<accession>A0A346Y616</accession>
<dbReference type="EMBL" id="CP031166">
    <property type="protein sequence ID" value="AXV09913.1"/>
    <property type="molecule type" value="Genomic_DNA"/>
</dbReference>
<dbReference type="InterPro" id="IPR016181">
    <property type="entry name" value="Acyl_CoA_acyltransferase"/>
</dbReference>
<dbReference type="SUPFAM" id="SSF55729">
    <property type="entry name" value="Acyl-CoA N-acyltransferases (Nat)"/>
    <property type="match status" value="1"/>
</dbReference>
<name>A0A346Y616_9ACTN</name>
<sequence>MHREVDAGDVAYRAVAAFVDGAEVGRLTWQEAPDYSHYPETGWPDDAEETATIAMVKVDEDHRRRGVATGMLAAARAAVDEDGYSIHHSGDLWPDGAAWAAAVDGQSASEVVVDLVGRFGRLEPGLVARWADPVGASAQCTDAAERFRDWAWDNDVDATIRVHHDPTGEVRRPKGWAGRVGHVTVSVDGATVDFTAAQFWPDAPCPLVEPDDVYAARWSETADRDPQVR</sequence>
<proteinExistence type="predicted"/>
<evidence type="ECO:0008006" key="3">
    <source>
        <dbReference type="Google" id="ProtNLM"/>
    </source>
</evidence>
<protein>
    <recommendedName>
        <fullName evidence="3">Acetyltransferase (GNAT) family protein</fullName>
    </recommendedName>
</protein>
<dbReference type="AlphaFoldDB" id="A0A346Y616"/>
<dbReference type="Proteomes" id="UP000264006">
    <property type="component" value="Plasmid pEDY32-46I"/>
</dbReference>
<reference evidence="1 2" key="1">
    <citation type="submission" date="2018-09" db="EMBL/GenBank/DDBJ databases">
        <title>Complete genome sequence of Euzebya sp. DY32-46 isolated from seawater of Pacific Ocean.</title>
        <authorList>
            <person name="Xu L."/>
            <person name="Wu Y.-H."/>
            <person name="Xu X.-W."/>
        </authorList>
    </citation>
    <scope>NUCLEOTIDE SEQUENCE [LARGE SCALE GENOMIC DNA]</scope>
    <source>
        <strain evidence="1 2">DY32-46</strain>
        <plasmid evidence="2">pedy32-46i</plasmid>
    </source>
</reference>
<keyword evidence="1" id="KW-0614">Plasmid</keyword>
<dbReference type="KEGG" id="euz:DVS28_b0143"/>
<keyword evidence="2" id="KW-1185">Reference proteome</keyword>
<dbReference type="Gene3D" id="3.40.630.30">
    <property type="match status" value="1"/>
</dbReference>